<dbReference type="Pfam" id="PF01553">
    <property type="entry name" value="Acyltransferase"/>
    <property type="match status" value="1"/>
</dbReference>
<reference evidence="10" key="1">
    <citation type="journal article" date="2019" name="Int. J. Syst. Evol. Microbiol.">
        <title>The Global Catalogue of Microorganisms (GCM) 10K type strain sequencing project: providing services to taxonomists for standard genome sequencing and annotation.</title>
        <authorList>
            <consortium name="The Broad Institute Genomics Platform"/>
            <consortium name="The Broad Institute Genome Sequencing Center for Infectious Disease"/>
            <person name="Wu L."/>
            <person name="Ma J."/>
        </authorList>
    </citation>
    <scope>NUCLEOTIDE SEQUENCE [LARGE SCALE GENOMIC DNA]</scope>
    <source>
        <strain evidence="10">JCM 17714</strain>
    </source>
</reference>
<evidence type="ECO:0000256" key="1">
    <source>
        <dbReference type="ARBA" id="ARBA00004651"/>
    </source>
</evidence>
<evidence type="ECO:0000259" key="8">
    <source>
        <dbReference type="Pfam" id="PF01553"/>
    </source>
</evidence>
<keyword evidence="4 7" id="KW-0812">Transmembrane</keyword>
<gene>
    <name evidence="9" type="ORF">GCM10023262_02120</name>
</gene>
<comment type="subcellular location">
    <subcellularLocation>
        <location evidence="1">Cell membrane</location>
        <topology evidence="1">Multi-pass membrane protein</topology>
    </subcellularLocation>
</comment>
<feature type="transmembrane region" description="Helical" evidence="7">
    <location>
        <begin position="414"/>
        <end position="433"/>
    </location>
</feature>
<accession>A0ABP8VBI9</accession>
<dbReference type="SUPFAM" id="SSF103473">
    <property type="entry name" value="MFS general substrate transporter"/>
    <property type="match status" value="1"/>
</dbReference>
<feature type="transmembrane region" description="Helical" evidence="7">
    <location>
        <begin position="98"/>
        <end position="115"/>
    </location>
</feature>
<organism evidence="9 10">
    <name type="scientific">Bartonella pachyuromydis</name>
    <dbReference type="NCBI Taxonomy" id="931097"/>
    <lineage>
        <taxon>Bacteria</taxon>
        <taxon>Pseudomonadati</taxon>
        <taxon>Pseudomonadota</taxon>
        <taxon>Alphaproteobacteria</taxon>
        <taxon>Hyphomicrobiales</taxon>
        <taxon>Bartonellaceae</taxon>
        <taxon>Bartonella</taxon>
    </lineage>
</organism>
<keyword evidence="2" id="KW-0813">Transport</keyword>
<dbReference type="Gene3D" id="1.20.1250.20">
    <property type="entry name" value="MFS general substrate transporter like domains"/>
    <property type="match status" value="1"/>
</dbReference>
<feature type="transmembrane region" description="Helical" evidence="7">
    <location>
        <begin position="303"/>
        <end position="325"/>
    </location>
</feature>
<feature type="transmembrane region" description="Helical" evidence="7">
    <location>
        <begin position="121"/>
        <end position="144"/>
    </location>
</feature>
<feature type="transmembrane region" description="Helical" evidence="7">
    <location>
        <begin position="67"/>
        <end position="86"/>
    </location>
</feature>
<evidence type="ECO:0000256" key="2">
    <source>
        <dbReference type="ARBA" id="ARBA00022448"/>
    </source>
</evidence>
<evidence type="ECO:0000256" key="5">
    <source>
        <dbReference type="ARBA" id="ARBA00022989"/>
    </source>
</evidence>
<dbReference type="Pfam" id="PF07690">
    <property type="entry name" value="MFS_1"/>
    <property type="match status" value="1"/>
</dbReference>
<feature type="transmembrane region" description="Helical" evidence="7">
    <location>
        <begin position="276"/>
        <end position="296"/>
    </location>
</feature>
<evidence type="ECO:0000256" key="6">
    <source>
        <dbReference type="ARBA" id="ARBA00023136"/>
    </source>
</evidence>
<keyword evidence="3" id="KW-1003">Cell membrane</keyword>
<dbReference type="InterPro" id="IPR002123">
    <property type="entry name" value="Plipid/glycerol_acylTrfase"/>
</dbReference>
<feature type="transmembrane region" description="Helical" evidence="7">
    <location>
        <begin position="345"/>
        <end position="367"/>
    </location>
</feature>
<feature type="transmembrane region" description="Helical" evidence="7">
    <location>
        <begin position="187"/>
        <end position="207"/>
    </location>
</feature>
<feature type="transmembrane region" description="Helical" evidence="7">
    <location>
        <begin position="240"/>
        <end position="264"/>
    </location>
</feature>
<proteinExistence type="predicted"/>
<evidence type="ECO:0000256" key="4">
    <source>
        <dbReference type="ARBA" id="ARBA00022692"/>
    </source>
</evidence>
<evidence type="ECO:0000256" key="7">
    <source>
        <dbReference type="SAM" id="Phobius"/>
    </source>
</evidence>
<feature type="transmembrane region" description="Helical" evidence="7">
    <location>
        <begin position="156"/>
        <end position="175"/>
    </location>
</feature>
<evidence type="ECO:0000256" key="3">
    <source>
        <dbReference type="ARBA" id="ARBA00022475"/>
    </source>
</evidence>
<evidence type="ECO:0000313" key="9">
    <source>
        <dbReference type="EMBL" id="GAA4658295.1"/>
    </source>
</evidence>
<dbReference type="PANTHER" id="PTHR43266:SF2">
    <property type="entry name" value="MAJOR FACILITATOR SUPERFAMILY (MFS) PROFILE DOMAIN-CONTAINING PROTEIN"/>
    <property type="match status" value="1"/>
</dbReference>
<evidence type="ECO:0000313" key="10">
    <source>
        <dbReference type="Proteomes" id="UP001501699"/>
    </source>
</evidence>
<comment type="caution">
    <text evidence="9">The sequence shown here is derived from an EMBL/GenBank/DDBJ whole genome shotgun (WGS) entry which is preliminary data.</text>
</comment>
<dbReference type="PANTHER" id="PTHR43266">
    <property type="entry name" value="MACROLIDE-EFFLUX PROTEIN"/>
    <property type="match status" value="1"/>
</dbReference>
<feature type="domain" description="Phospholipid/glycerol acyltransferase" evidence="8">
    <location>
        <begin position="451"/>
        <end position="553"/>
    </location>
</feature>
<keyword evidence="5 7" id="KW-1133">Transmembrane helix</keyword>
<dbReference type="InterPro" id="IPR036259">
    <property type="entry name" value="MFS_trans_sf"/>
</dbReference>
<feature type="transmembrane region" description="Helical" evidence="7">
    <location>
        <begin position="388"/>
        <end position="408"/>
    </location>
</feature>
<protein>
    <recommendedName>
        <fullName evidence="8">Phospholipid/glycerol acyltransferase domain-containing protein</fullName>
    </recommendedName>
</protein>
<keyword evidence="10" id="KW-1185">Reference proteome</keyword>
<dbReference type="Proteomes" id="UP001501699">
    <property type="component" value="Unassembled WGS sequence"/>
</dbReference>
<sequence>MNKKNSTPQKNFLSADDHSFLLGSRVFAPLFLCQFFSAFNDNFIKNTLIFLIITCGALEYQSSLISLTNGIFSFPFLLFSAIGGQLADRFNKAKVARLLKLFTLFIALATVVSLLLSSITLLMICLFILSSASAFFGPIKYAALPDHIAKSHLPHANAWVETATLIAILLGTLWAGISFDFQNEMQIISALIIIIFAILSWATSCFMPENIPAQSDLIIDYNIIRSTKSVLKDCIQEKPLLVASLIISWFLFVAATFLTIIPMLSASLDYLPNGTILFLTLFAIFSSLGSAMSAWLSAKRINLLLTVIGMFVFAFVCIDLSIVINNLDPRLKAETLIDFFSHPKLLHIIVDFALAAVSSTFLVVPGFSALQAWAKPHRRARVIAANNILNAAVIVIGSCIITFIQYLGASIDRIVLIIGISSLINTIAIVKYFPRNPIVDFIFILFRTFFRLNVKGLENFSKAEKYPILAFNHVSFLNVSLALAICEITKLRNPVIVVNAHTAKLWWMRLFTKYINVFPIDLTKPLTNHYFTNTEMQKKPVVIFLEKNISVTKNIVADSEKSTMTIDKIKVVPIKIYGFKNSFFSGFSKTHKHRRLFPTITALIHEPVDFNTV</sequence>
<dbReference type="RefSeq" id="WP_345118248.1">
    <property type="nucleotide sequence ID" value="NZ_BAABJA010000001.1"/>
</dbReference>
<keyword evidence="6 7" id="KW-0472">Membrane</keyword>
<feature type="transmembrane region" description="Helical" evidence="7">
    <location>
        <begin position="20"/>
        <end position="36"/>
    </location>
</feature>
<dbReference type="InterPro" id="IPR011701">
    <property type="entry name" value="MFS"/>
</dbReference>
<name>A0ABP8VBI9_9HYPH</name>
<dbReference type="EMBL" id="BAABJA010000001">
    <property type="protein sequence ID" value="GAA4658295.1"/>
    <property type="molecule type" value="Genomic_DNA"/>
</dbReference>
<dbReference type="CDD" id="cd06173">
    <property type="entry name" value="MFS_MefA_like"/>
    <property type="match status" value="1"/>
</dbReference>